<dbReference type="EMBL" id="CP026105">
    <property type="protein sequence ID" value="AUT69194.1"/>
    <property type="molecule type" value="Genomic_DNA"/>
</dbReference>
<protein>
    <submittedName>
        <fullName evidence="1">Uncharacterized protein</fullName>
    </submittedName>
</protein>
<name>A0AAN1J7Z3_9BURK</name>
<dbReference type="Proteomes" id="UP000236649">
    <property type="component" value="Chromosome 1"/>
</dbReference>
<evidence type="ECO:0000313" key="1">
    <source>
        <dbReference type="EMBL" id="AUT69194.1"/>
    </source>
</evidence>
<evidence type="ECO:0000313" key="2">
    <source>
        <dbReference type="Proteomes" id="UP000236649"/>
    </source>
</evidence>
<dbReference type="AlphaFoldDB" id="A0AAN1J7Z3"/>
<proteinExistence type="predicted"/>
<organism evidence="1 2">
    <name type="scientific">Paraburkholderia hospita</name>
    <dbReference type="NCBI Taxonomy" id="169430"/>
    <lineage>
        <taxon>Bacteria</taxon>
        <taxon>Pseudomonadati</taxon>
        <taxon>Pseudomonadota</taxon>
        <taxon>Betaproteobacteria</taxon>
        <taxon>Burkholderiales</taxon>
        <taxon>Burkholderiaceae</taxon>
        <taxon>Paraburkholderia</taxon>
    </lineage>
</organism>
<sequence>MPWQREQSTARKARHVLTMASSVSWEPVRSASASARAGMATAITTTTAQHLGMIVDNAGIFRQRCVPSWCVSSLASVCSEGARIQW</sequence>
<accession>A0AAN1J7Z3</accession>
<reference evidence="1 2" key="1">
    <citation type="submission" date="2018-01" db="EMBL/GenBank/DDBJ databases">
        <title>Species boundaries and ecological features among Paraburkholderia terrae DSMZ17804T, P. hospita DSMZ17164T and P. caribensis DSMZ13236T.</title>
        <authorList>
            <person name="Pratama A.A."/>
        </authorList>
    </citation>
    <scope>NUCLEOTIDE SEQUENCE [LARGE SCALE GENOMIC DNA]</scope>
    <source>
        <strain evidence="1 2">DSM 17164</strain>
    </source>
</reference>
<dbReference type="KEGG" id="phs:C2L64_13480"/>
<gene>
    <name evidence="1" type="ORF">C2L64_13480</name>
</gene>